<feature type="active site" description="Proton acceptor" evidence="7">
    <location>
        <position position="316"/>
    </location>
</feature>
<dbReference type="InterPro" id="IPR006264">
    <property type="entry name" value="EPSP_synthase"/>
</dbReference>
<feature type="binding site" evidence="7">
    <location>
        <position position="32"/>
    </location>
    <ligand>
        <name>3-phosphoshikimate</name>
        <dbReference type="ChEBI" id="CHEBI:145989"/>
    </ligand>
</feature>
<dbReference type="PANTHER" id="PTHR21090">
    <property type="entry name" value="AROM/DEHYDROQUINATE SYNTHASE"/>
    <property type="match status" value="1"/>
</dbReference>
<dbReference type="PROSITE" id="PS00104">
    <property type="entry name" value="EPSP_SYNTHASE_1"/>
    <property type="match status" value="1"/>
</dbReference>
<comment type="subcellular location">
    <subcellularLocation>
        <location evidence="7">Cytoplasm</location>
    </subcellularLocation>
</comment>
<feature type="binding site" evidence="7">
    <location>
        <position position="126"/>
    </location>
    <ligand>
        <name>phosphoenolpyruvate</name>
        <dbReference type="ChEBI" id="CHEBI:58702"/>
    </ligand>
</feature>
<dbReference type="Pfam" id="PF00275">
    <property type="entry name" value="EPSP_synthase"/>
    <property type="match status" value="1"/>
</dbReference>
<organism evidence="9 10">
    <name type="scientific">Streptomonospora arabica</name>
    <dbReference type="NCBI Taxonomy" id="412417"/>
    <lineage>
        <taxon>Bacteria</taxon>
        <taxon>Bacillati</taxon>
        <taxon>Actinomycetota</taxon>
        <taxon>Actinomycetes</taxon>
        <taxon>Streptosporangiales</taxon>
        <taxon>Nocardiopsidaceae</taxon>
        <taxon>Streptomonospora</taxon>
    </lineage>
</organism>
<comment type="catalytic activity">
    <reaction evidence="6">
        <text>3-phosphoshikimate + phosphoenolpyruvate = 5-O-(1-carboxyvinyl)-3-phosphoshikimate + phosphate</text>
        <dbReference type="Rhea" id="RHEA:21256"/>
        <dbReference type="ChEBI" id="CHEBI:43474"/>
        <dbReference type="ChEBI" id="CHEBI:57701"/>
        <dbReference type="ChEBI" id="CHEBI:58702"/>
        <dbReference type="ChEBI" id="CHEBI:145989"/>
        <dbReference type="EC" id="2.5.1.19"/>
    </reaction>
    <physiologicalReaction direction="left-to-right" evidence="6">
        <dbReference type="Rhea" id="RHEA:21257"/>
    </physiologicalReaction>
</comment>
<dbReference type="PANTHER" id="PTHR21090:SF5">
    <property type="entry name" value="PENTAFUNCTIONAL AROM POLYPEPTIDE"/>
    <property type="match status" value="1"/>
</dbReference>
<feature type="binding site" evidence="7">
    <location>
        <position position="98"/>
    </location>
    <ligand>
        <name>phosphoenolpyruvate</name>
        <dbReference type="ChEBI" id="CHEBI:58702"/>
    </ligand>
</feature>
<dbReference type="PROSITE" id="PS00885">
    <property type="entry name" value="EPSP_SYNTHASE_2"/>
    <property type="match status" value="1"/>
</dbReference>
<dbReference type="SUPFAM" id="SSF55205">
    <property type="entry name" value="EPT/RTPC-like"/>
    <property type="match status" value="1"/>
</dbReference>
<dbReference type="InterPro" id="IPR023193">
    <property type="entry name" value="EPSP_synthase_CS"/>
</dbReference>
<keyword evidence="3 7" id="KW-0028">Amino-acid biosynthesis</keyword>
<evidence type="ECO:0000256" key="4">
    <source>
        <dbReference type="ARBA" id="ARBA00022679"/>
    </source>
</evidence>
<keyword evidence="7" id="KW-0963">Cytoplasm</keyword>
<keyword evidence="4 7" id="KW-0808">Transferase</keyword>
<dbReference type="EC" id="2.5.1.19" evidence="7"/>
<feature type="binding site" evidence="7">
    <location>
        <position position="201"/>
    </location>
    <ligand>
        <name>3-phosphoshikimate</name>
        <dbReference type="ChEBI" id="CHEBI:145989"/>
    </ligand>
</feature>
<feature type="binding site" evidence="7">
    <location>
        <position position="27"/>
    </location>
    <ligand>
        <name>3-phosphoshikimate</name>
        <dbReference type="ChEBI" id="CHEBI:145989"/>
    </ligand>
</feature>
<dbReference type="InterPro" id="IPR013792">
    <property type="entry name" value="RNA3'P_cycl/enolpyr_Trfase_a/b"/>
</dbReference>
<accession>A0ABV9SUC9</accession>
<dbReference type="Proteomes" id="UP001595858">
    <property type="component" value="Unassembled WGS sequence"/>
</dbReference>
<dbReference type="RefSeq" id="WP_344141742.1">
    <property type="nucleotide sequence ID" value="NZ_BAAAQI010000003.1"/>
</dbReference>
<dbReference type="GO" id="GO:0003866">
    <property type="term" value="F:3-phosphoshikimate 1-carboxyvinyltransferase activity"/>
    <property type="evidence" value="ECO:0007669"/>
    <property type="project" value="UniProtKB-EC"/>
</dbReference>
<keyword evidence="10" id="KW-1185">Reference proteome</keyword>
<feature type="binding site" evidence="7">
    <location>
        <position position="413"/>
    </location>
    <ligand>
        <name>phosphoenolpyruvate</name>
        <dbReference type="ChEBI" id="CHEBI:58702"/>
    </ligand>
</feature>
<evidence type="ECO:0000256" key="2">
    <source>
        <dbReference type="ARBA" id="ARBA00009948"/>
    </source>
</evidence>
<feature type="domain" description="Enolpyruvate transferase" evidence="8">
    <location>
        <begin position="14"/>
        <end position="420"/>
    </location>
</feature>
<feature type="binding site" evidence="7">
    <location>
        <position position="174"/>
    </location>
    <ligand>
        <name>phosphoenolpyruvate</name>
        <dbReference type="ChEBI" id="CHEBI:58702"/>
    </ligand>
</feature>
<dbReference type="HAMAP" id="MF_00210">
    <property type="entry name" value="EPSP_synth"/>
    <property type="match status" value="1"/>
</dbReference>
<comment type="subunit">
    <text evidence="7">Monomer.</text>
</comment>
<evidence type="ECO:0000256" key="1">
    <source>
        <dbReference type="ARBA" id="ARBA00004811"/>
    </source>
</evidence>
<comment type="caution">
    <text evidence="7">Lacks conserved residue(s) required for the propagation of feature annotation.</text>
</comment>
<dbReference type="EMBL" id="JBHSIY010000033">
    <property type="protein sequence ID" value="MFC4869921.1"/>
    <property type="molecule type" value="Genomic_DNA"/>
</dbReference>
<comment type="caution">
    <text evidence="9">The sequence shown here is derived from an EMBL/GenBank/DDBJ whole genome shotgun (WGS) entry which is preliminary data.</text>
</comment>
<evidence type="ECO:0000256" key="3">
    <source>
        <dbReference type="ARBA" id="ARBA00022605"/>
    </source>
</evidence>
<evidence type="ECO:0000313" key="10">
    <source>
        <dbReference type="Proteomes" id="UP001595858"/>
    </source>
</evidence>
<feature type="binding site" evidence="7">
    <location>
        <position position="173"/>
    </location>
    <ligand>
        <name>3-phosphoshikimate</name>
        <dbReference type="ChEBI" id="CHEBI:145989"/>
    </ligand>
</feature>
<dbReference type="InterPro" id="IPR001986">
    <property type="entry name" value="Enolpyruvate_Tfrase_dom"/>
</dbReference>
<comment type="similarity">
    <text evidence="2 7">Belongs to the EPSP synthase family.</text>
</comment>
<evidence type="ECO:0000256" key="7">
    <source>
        <dbReference type="HAMAP-Rule" id="MF_00210"/>
    </source>
</evidence>
<feature type="binding site" evidence="7">
    <location>
        <position position="27"/>
    </location>
    <ligand>
        <name>phosphoenolpyruvate</name>
        <dbReference type="ChEBI" id="CHEBI:58702"/>
    </ligand>
</feature>
<feature type="binding site" evidence="7">
    <location>
        <position position="347"/>
    </location>
    <ligand>
        <name>phosphoenolpyruvate</name>
        <dbReference type="ChEBI" id="CHEBI:58702"/>
    </ligand>
</feature>
<sequence length="427" mass="44022">MPEPAQHWPAPAARTPVDATVTLPGSKSMTNRALVLAALSENPATVRRPLRSRDTDLMAASLRALGIGVASSGGSGDDWEVAPAPPRGPAHVDVGNAGTVMRFLPPLAAMAEGEVTFDGDPRARERPVGPLLEALRSLGADIDDGGRGALPLAIRGTGGVPGGTVRLDASGSSQFVSALLLSGARFEHGVEVRHDGPPVPSQPHLDMTVEMLRAAGVSVDTSVPDVWRVAPGPVKAGEVVVEPDLSNAAPFLAAALVTGGRVTVAGWPERTAQPGDALRDLFARMGGEVTAGPDGLTLRGTGEIHGITADLREVGELTPTVAAVAALASGPSRLTGIAHLRRHETDRIAALVREINALGGDAEELPDGLVVRPRPLHSGVFHSYDDHRMATSGAVIGLAVGGVEVENIATTAKTLPGFPELWAEVTR</sequence>
<feature type="binding site" evidence="7">
    <location>
        <position position="172"/>
    </location>
    <ligand>
        <name>3-phosphoshikimate</name>
        <dbReference type="ChEBI" id="CHEBI:145989"/>
    </ligand>
</feature>
<feature type="binding site" evidence="7">
    <location>
        <position position="388"/>
    </location>
    <ligand>
        <name>phosphoenolpyruvate</name>
        <dbReference type="ChEBI" id="CHEBI:58702"/>
    </ligand>
</feature>
<comment type="function">
    <text evidence="7">Catalyzes the transfer of the enolpyruvyl moiety of phosphoenolpyruvate (PEP) to the 5-hydroxyl of shikimate-3-phosphate (S3P) to produce enolpyruvyl shikimate-3-phosphate and inorganic phosphate.</text>
</comment>
<feature type="binding site" evidence="7">
    <location>
        <position position="316"/>
    </location>
    <ligand>
        <name>3-phosphoshikimate</name>
        <dbReference type="ChEBI" id="CHEBI:145989"/>
    </ligand>
</feature>
<dbReference type="Gene3D" id="3.65.10.10">
    <property type="entry name" value="Enolpyruvate transferase domain"/>
    <property type="match status" value="2"/>
</dbReference>
<evidence type="ECO:0000259" key="8">
    <source>
        <dbReference type="Pfam" id="PF00275"/>
    </source>
</evidence>
<evidence type="ECO:0000313" key="9">
    <source>
        <dbReference type="EMBL" id="MFC4869921.1"/>
    </source>
</evidence>
<protein>
    <recommendedName>
        <fullName evidence="7">3-phosphoshikimate 1-carboxyvinyltransferase</fullName>
        <ecNumber evidence="7">2.5.1.19</ecNumber>
    </recommendedName>
    <alternativeName>
        <fullName evidence="7">5-enolpyruvylshikimate-3-phosphate synthase</fullName>
        <shortName evidence="7">EPSP synthase</shortName>
        <shortName evidence="7">EPSPS</shortName>
    </alternativeName>
</protein>
<dbReference type="InterPro" id="IPR036968">
    <property type="entry name" value="Enolpyruvate_Tfrase_sf"/>
</dbReference>
<keyword evidence="5 7" id="KW-0057">Aromatic amino acid biosynthesis</keyword>
<feature type="binding site" evidence="7">
    <location>
        <position position="174"/>
    </location>
    <ligand>
        <name>3-phosphoshikimate</name>
        <dbReference type="ChEBI" id="CHEBI:145989"/>
    </ligand>
</feature>
<feature type="binding site" evidence="7">
    <location>
        <position position="28"/>
    </location>
    <ligand>
        <name>3-phosphoshikimate</name>
        <dbReference type="ChEBI" id="CHEBI:145989"/>
    </ligand>
</feature>
<feature type="binding site" evidence="7">
    <location>
        <position position="343"/>
    </location>
    <ligand>
        <name>3-phosphoshikimate</name>
        <dbReference type="ChEBI" id="CHEBI:145989"/>
    </ligand>
</feature>
<name>A0ABV9SUC9_9ACTN</name>
<comment type="pathway">
    <text evidence="1 7">Metabolic intermediate biosynthesis; chorismate biosynthesis; chorismate from D-erythrose 4-phosphate and phosphoenolpyruvate: step 6/7.</text>
</comment>
<dbReference type="CDD" id="cd01556">
    <property type="entry name" value="EPSP_synthase"/>
    <property type="match status" value="1"/>
</dbReference>
<gene>
    <name evidence="7 9" type="primary">aroA</name>
    <name evidence="9" type="ORF">ACFPCZ_25120</name>
</gene>
<proteinExistence type="inferred from homology"/>
<dbReference type="NCBIfam" id="TIGR01356">
    <property type="entry name" value="aroA"/>
    <property type="match status" value="1"/>
</dbReference>
<evidence type="ECO:0000256" key="5">
    <source>
        <dbReference type="ARBA" id="ARBA00023141"/>
    </source>
</evidence>
<dbReference type="PIRSF" id="PIRSF000505">
    <property type="entry name" value="EPSPS"/>
    <property type="match status" value="1"/>
</dbReference>
<evidence type="ECO:0000256" key="6">
    <source>
        <dbReference type="ARBA" id="ARBA00044633"/>
    </source>
</evidence>
<reference evidence="10" key="1">
    <citation type="journal article" date="2019" name="Int. J. Syst. Evol. Microbiol.">
        <title>The Global Catalogue of Microorganisms (GCM) 10K type strain sequencing project: providing services to taxonomists for standard genome sequencing and annotation.</title>
        <authorList>
            <consortium name="The Broad Institute Genomics Platform"/>
            <consortium name="The Broad Institute Genome Sequencing Center for Infectious Disease"/>
            <person name="Wu L."/>
            <person name="Ma J."/>
        </authorList>
    </citation>
    <scope>NUCLEOTIDE SEQUENCE [LARGE SCALE GENOMIC DNA]</scope>
    <source>
        <strain evidence="10">CGMCC 4.7304</strain>
    </source>
</reference>